<proteinExistence type="predicted"/>
<organism evidence="2 3">
    <name type="scientific">Portunus trituberculatus</name>
    <name type="common">Swimming crab</name>
    <name type="synonym">Neptunus trituberculatus</name>
    <dbReference type="NCBI Taxonomy" id="210409"/>
    <lineage>
        <taxon>Eukaryota</taxon>
        <taxon>Metazoa</taxon>
        <taxon>Ecdysozoa</taxon>
        <taxon>Arthropoda</taxon>
        <taxon>Crustacea</taxon>
        <taxon>Multicrustacea</taxon>
        <taxon>Malacostraca</taxon>
        <taxon>Eumalacostraca</taxon>
        <taxon>Eucarida</taxon>
        <taxon>Decapoda</taxon>
        <taxon>Pleocyemata</taxon>
        <taxon>Brachyura</taxon>
        <taxon>Eubrachyura</taxon>
        <taxon>Portunoidea</taxon>
        <taxon>Portunidae</taxon>
        <taxon>Portuninae</taxon>
        <taxon>Portunus</taxon>
    </lineage>
</organism>
<evidence type="ECO:0000313" key="3">
    <source>
        <dbReference type="Proteomes" id="UP000324222"/>
    </source>
</evidence>
<dbReference type="EMBL" id="VSRR010007255">
    <property type="protein sequence ID" value="MPC46527.1"/>
    <property type="molecule type" value="Genomic_DNA"/>
</dbReference>
<keyword evidence="3" id="KW-1185">Reference proteome</keyword>
<sequence>MKIAIVPPLADSNEILFERPKICLEILFVFRREPLRTKRAWGSGVGVGVTGHVGVAAGGRWGCIWEGVTAVSASTPAYGGRGGRGGVSDELRRAGNRQLTSPTHPPTPHPSPSLNHHHIHHPIPALPHLVSYSPITLFITPSTYTSFLTLTHPSSYSSAHPRTSSSRLSLHAASSHSSLTPQAGQSSAISQHLLHHPRIPHTASLSQAFHPRIPHVIHC</sequence>
<protein>
    <submittedName>
        <fullName evidence="2">Uncharacterized protein</fullName>
    </submittedName>
</protein>
<accession>A0A5B7FMG7</accession>
<dbReference type="Proteomes" id="UP000324222">
    <property type="component" value="Unassembled WGS sequence"/>
</dbReference>
<gene>
    <name evidence="2" type="ORF">E2C01_040247</name>
</gene>
<evidence type="ECO:0000313" key="2">
    <source>
        <dbReference type="EMBL" id="MPC46527.1"/>
    </source>
</evidence>
<feature type="region of interest" description="Disordered" evidence="1">
    <location>
        <begin position="155"/>
        <end position="189"/>
    </location>
</feature>
<evidence type="ECO:0000256" key="1">
    <source>
        <dbReference type="SAM" id="MobiDB-lite"/>
    </source>
</evidence>
<feature type="region of interest" description="Disordered" evidence="1">
    <location>
        <begin position="97"/>
        <end position="120"/>
    </location>
</feature>
<dbReference type="AlphaFoldDB" id="A0A5B7FMG7"/>
<name>A0A5B7FMG7_PORTR</name>
<comment type="caution">
    <text evidence="2">The sequence shown here is derived from an EMBL/GenBank/DDBJ whole genome shotgun (WGS) entry which is preliminary data.</text>
</comment>
<feature type="compositionally biased region" description="Low complexity" evidence="1">
    <location>
        <begin position="162"/>
        <end position="180"/>
    </location>
</feature>
<reference evidence="2 3" key="1">
    <citation type="submission" date="2019-05" db="EMBL/GenBank/DDBJ databases">
        <title>Another draft genome of Portunus trituberculatus and its Hox gene families provides insights of decapod evolution.</title>
        <authorList>
            <person name="Jeong J.-H."/>
            <person name="Song I."/>
            <person name="Kim S."/>
            <person name="Choi T."/>
            <person name="Kim D."/>
            <person name="Ryu S."/>
            <person name="Kim W."/>
        </authorList>
    </citation>
    <scope>NUCLEOTIDE SEQUENCE [LARGE SCALE GENOMIC DNA]</scope>
    <source>
        <tissue evidence="2">Muscle</tissue>
    </source>
</reference>